<evidence type="ECO:0008006" key="6">
    <source>
        <dbReference type="Google" id="ProtNLM"/>
    </source>
</evidence>
<evidence type="ECO:0000256" key="1">
    <source>
        <dbReference type="ARBA" id="ARBA00009576"/>
    </source>
</evidence>
<dbReference type="OrthoDB" id="4500971at2759"/>
<dbReference type="CDD" id="cd23508">
    <property type="entry name" value="hydrophobin_II"/>
    <property type="match status" value="1"/>
</dbReference>
<dbReference type="AlphaFoldDB" id="A0A177FH23"/>
<evidence type="ECO:0000256" key="2">
    <source>
        <dbReference type="ARBA" id="ARBA00023157"/>
    </source>
</evidence>
<dbReference type="Gene3D" id="1.25.40.20">
    <property type="entry name" value="Ankyrin repeat-containing domain"/>
    <property type="match status" value="1"/>
</dbReference>
<dbReference type="PANTHER" id="PTHR42341">
    <property type="entry name" value="HYDROPHOBIN"/>
    <property type="match status" value="1"/>
</dbReference>
<feature type="chain" id="PRO_5008061149" description="Hydrophobin" evidence="3">
    <location>
        <begin position="20"/>
        <end position="266"/>
    </location>
</feature>
<evidence type="ECO:0000313" key="4">
    <source>
        <dbReference type="EMBL" id="OAG43021.1"/>
    </source>
</evidence>
<name>A0A177FH23_9EURO</name>
<comment type="caution">
    <text evidence="4">The sequence shown here is derived from an EMBL/GenBank/DDBJ whole genome shotgun (WGS) entry which is preliminary data.</text>
</comment>
<dbReference type="InterPro" id="IPR010636">
    <property type="entry name" value="Class_II_hydrophobin"/>
</dbReference>
<dbReference type="Proteomes" id="UP000077002">
    <property type="component" value="Unassembled WGS sequence"/>
</dbReference>
<keyword evidence="5" id="KW-1185">Reference proteome</keyword>
<proteinExistence type="inferred from homology"/>
<dbReference type="PANTHER" id="PTHR42341:SF1">
    <property type="entry name" value="HYDROPHOBIN"/>
    <property type="match status" value="1"/>
</dbReference>
<organism evidence="4 5">
    <name type="scientific">Fonsecaea monophora</name>
    <dbReference type="NCBI Taxonomy" id="254056"/>
    <lineage>
        <taxon>Eukaryota</taxon>
        <taxon>Fungi</taxon>
        <taxon>Dikarya</taxon>
        <taxon>Ascomycota</taxon>
        <taxon>Pezizomycotina</taxon>
        <taxon>Eurotiomycetes</taxon>
        <taxon>Chaetothyriomycetidae</taxon>
        <taxon>Chaetothyriales</taxon>
        <taxon>Herpotrichiellaceae</taxon>
        <taxon>Fonsecaea</taxon>
    </lineage>
</organism>
<comment type="similarity">
    <text evidence="1">Belongs to the cerato-ulmin hydrophobin family.</text>
</comment>
<evidence type="ECO:0000256" key="3">
    <source>
        <dbReference type="SAM" id="SignalP"/>
    </source>
</evidence>
<dbReference type="GeneID" id="34597814"/>
<feature type="signal peptide" evidence="3">
    <location>
        <begin position="1"/>
        <end position="19"/>
    </location>
</feature>
<accession>A0A177FH23</accession>
<keyword evidence="2" id="KW-1015">Disulfide bond</keyword>
<reference evidence="4 5" key="1">
    <citation type="submission" date="2016-03" db="EMBL/GenBank/DDBJ databases">
        <title>Draft genome sequence of the Fonsecaea monophora CBS 269.37.</title>
        <authorList>
            <person name="Bombassaro A."/>
            <person name="Vinicius W.A."/>
            <person name="De Hoog S."/>
            <person name="Sun J."/>
            <person name="Souza E.M."/>
            <person name="Raittz R.T."/>
            <person name="Costa F."/>
            <person name="Leao A.C."/>
            <person name="Tadra-Sfeir M.Z."/>
            <person name="Baura V."/>
            <person name="Balsanelli E."/>
            <person name="Pedrosa F.O."/>
            <person name="Moreno L.F."/>
            <person name="Steffens M.B."/>
            <person name="Xi L."/>
            <person name="Bocca A.L."/>
            <person name="Felipe M.S."/>
            <person name="Teixeira M."/>
            <person name="Telles Filho F.Q."/>
            <person name="Azevedo C.M."/>
            <person name="Gomes R."/>
            <person name="Vicente V.A."/>
        </authorList>
    </citation>
    <scope>NUCLEOTIDE SEQUENCE [LARGE SCALE GENOMIC DNA]</scope>
    <source>
        <strain evidence="4 5">CBS 269.37</strain>
    </source>
</reference>
<dbReference type="EMBL" id="LVKK01000012">
    <property type="protein sequence ID" value="OAG43021.1"/>
    <property type="molecule type" value="Genomic_DNA"/>
</dbReference>
<gene>
    <name evidence="4" type="ORF">AYO21_02640</name>
</gene>
<dbReference type="GO" id="GO:0005576">
    <property type="term" value="C:extracellular region"/>
    <property type="evidence" value="ECO:0007669"/>
    <property type="project" value="InterPro"/>
</dbReference>
<dbReference type="Pfam" id="PF06766">
    <property type="entry name" value="Hydrophobin_2"/>
    <property type="match status" value="1"/>
</dbReference>
<evidence type="ECO:0000313" key="5">
    <source>
        <dbReference type="Proteomes" id="UP000077002"/>
    </source>
</evidence>
<sequence>MRFTTLAIALAAGATTALASAIPGKSALVDRQVTLCTGADSSAVCCATDVLGVADLDCAPPDPEDTNVSDLEDPVLEIGSPIHHFLVRKGRNPSIAGGSCGNLLNCAVATASVSILEDIMAVCDGKELSVKNADVEGKLASHFAATGANQRAFELALLPDLGAKDKQGGRSFVDDKTAEGYTAEDIAILHQKTHFIPYLRSNNDDVSVADVDEDELSRLAKKVREVSAGACVSYFCTFIFVANAIGTSKTSTILPTRSSGREVLAH</sequence>
<protein>
    <recommendedName>
        <fullName evidence="6">Hydrophobin</fullName>
    </recommendedName>
</protein>
<dbReference type="InterPro" id="IPR036770">
    <property type="entry name" value="Ankyrin_rpt-contain_sf"/>
</dbReference>
<dbReference type="RefSeq" id="XP_022514973.1">
    <property type="nucleotide sequence ID" value="XM_022652617.1"/>
</dbReference>
<dbReference type="SUPFAM" id="SSF101751">
    <property type="entry name" value="Hydrophobin II, HfbII"/>
    <property type="match status" value="1"/>
</dbReference>
<dbReference type="Gene3D" id="3.20.120.10">
    <property type="entry name" value="Hydrophobin"/>
    <property type="match status" value="1"/>
</dbReference>
<dbReference type="InterPro" id="IPR036686">
    <property type="entry name" value="Class_II_Hydrophobin_sf"/>
</dbReference>
<keyword evidence="3" id="KW-0732">Signal</keyword>